<dbReference type="FunFam" id="3.30.40.10:FF:000006">
    <property type="entry name" value="CCR4-NOT transcription complex subunit 4"/>
    <property type="match status" value="1"/>
</dbReference>
<comment type="subunit">
    <text evidence="19">Interacts with CNOT1 via its C-terminus but does not stably associate with the CCR4-NOT complex. Interacts (via RING domain) with UBE2D2. Interacts with ABCE1, PINK1 and PELO.</text>
</comment>
<dbReference type="OrthoDB" id="1923159at2759"/>
<dbReference type="PANTHER" id="PTHR12603:SF0">
    <property type="entry name" value="CCR4-NOT TRANSCRIPTION COMPLEX SUBUNIT 4"/>
    <property type="match status" value="1"/>
</dbReference>
<evidence type="ECO:0000256" key="10">
    <source>
        <dbReference type="ARBA" id="ARBA00022723"/>
    </source>
</evidence>
<dbReference type="InterPro" id="IPR013083">
    <property type="entry name" value="Znf_RING/FYVE/PHD"/>
</dbReference>
<evidence type="ECO:0000256" key="7">
    <source>
        <dbReference type="ARBA" id="ARBA00022490"/>
    </source>
</evidence>
<comment type="pathway">
    <text evidence="4">Protein modification; protein ubiquitination.</text>
</comment>
<evidence type="ECO:0000256" key="8">
    <source>
        <dbReference type="ARBA" id="ARBA00022553"/>
    </source>
</evidence>
<keyword evidence="9" id="KW-0808">Transferase</keyword>
<evidence type="ECO:0000256" key="24">
    <source>
        <dbReference type="ARBA" id="ARBA00083942"/>
    </source>
</evidence>
<protein>
    <recommendedName>
        <fullName evidence="20">CCR4-NOT transcription complex subunit 4</fullName>
        <ecNumber evidence="5">2.3.2.27</ecNumber>
    </recommendedName>
    <alternativeName>
        <fullName evidence="23">CCR4-associated factor 4</fullName>
    </alternativeName>
    <alternativeName>
        <fullName evidence="24">E3 ubiquitin-protein ligase CNOT4</fullName>
    </alternativeName>
    <alternativeName>
        <fullName evidence="21">Potential transcriptional repressor NOT4Hp</fullName>
    </alternativeName>
    <alternativeName>
        <fullName evidence="22">RING-type E3 ubiquitin transferase CNOT4</fullName>
    </alternativeName>
</protein>
<reference evidence="30" key="1">
    <citation type="submission" date="2022-11" db="EMBL/GenBank/DDBJ databases">
        <authorList>
            <person name="Kikuchi T."/>
        </authorList>
    </citation>
    <scope>NUCLEOTIDE SEQUENCE</scope>
    <source>
        <strain evidence="30">PS1010</strain>
    </source>
</reference>
<organism evidence="30 31">
    <name type="scientific">Caenorhabditis angaria</name>
    <dbReference type="NCBI Taxonomy" id="860376"/>
    <lineage>
        <taxon>Eukaryota</taxon>
        <taxon>Metazoa</taxon>
        <taxon>Ecdysozoa</taxon>
        <taxon>Nematoda</taxon>
        <taxon>Chromadorea</taxon>
        <taxon>Rhabditida</taxon>
        <taxon>Rhabditina</taxon>
        <taxon>Rhabditomorpha</taxon>
        <taxon>Rhabditoidea</taxon>
        <taxon>Rhabditidae</taxon>
        <taxon>Peloderinae</taxon>
        <taxon>Caenorhabditis</taxon>
    </lineage>
</organism>
<evidence type="ECO:0000256" key="18">
    <source>
        <dbReference type="ARBA" id="ARBA00057081"/>
    </source>
</evidence>
<feature type="region of interest" description="Disordered" evidence="27">
    <location>
        <begin position="501"/>
        <end position="523"/>
    </location>
</feature>
<gene>
    <name evidence="30" type="ORF">CAMP_LOCUS12514</name>
</gene>
<comment type="subcellular location">
    <subcellularLocation>
        <location evidence="3">Cytoplasm</location>
    </subcellularLocation>
    <subcellularLocation>
        <location evidence="2">Nucleus</location>
    </subcellularLocation>
</comment>
<keyword evidence="8" id="KW-0597">Phosphoprotein</keyword>
<dbReference type="Proteomes" id="UP001152747">
    <property type="component" value="Unassembled WGS sequence"/>
</dbReference>
<evidence type="ECO:0000256" key="25">
    <source>
        <dbReference type="PROSITE-ProRule" id="PRU00175"/>
    </source>
</evidence>
<dbReference type="InterPro" id="IPR039780">
    <property type="entry name" value="Mot2"/>
</dbReference>
<keyword evidence="16" id="KW-0175">Coiled coil</keyword>
<name>A0A9P1N6S5_9PELO</name>
<dbReference type="InterPro" id="IPR000504">
    <property type="entry name" value="RRM_dom"/>
</dbReference>
<evidence type="ECO:0000256" key="13">
    <source>
        <dbReference type="ARBA" id="ARBA00022833"/>
    </source>
</evidence>
<comment type="catalytic activity">
    <reaction evidence="1">
        <text>S-ubiquitinyl-[E2 ubiquitin-conjugating enzyme]-L-cysteine + [acceptor protein]-L-lysine = [E2 ubiquitin-conjugating enzyme]-L-cysteine + N(6)-ubiquitinyl-[acceptor protein]-L-lysine.</text>
        <dbReference type="EC" id="2.3.2.27"/>
    </reaction>
</comment>
<dbReference type="InterPro" id="IPR001841">
    <property type="entry name" value="Znf_RING"/>
</dbReference>
<evidence type="ECO:0000256" key="22">
    <source>
        <dbReference type="ARBA" id="ARBA00077837"/>
    </source>
</evidence>
<evidence type="ECO:0000256" key="27">
    <source>
        <dbReference type="SAM" id="MobiDB-lite"/>
    </source>
</evidence>
<evidence type="ECO:0000256" key="1">
    <source>
        <dbReference type="ARBA" id="ARBA00000900"/>
    </source>
</evidence>
<dbReference type="PROSITE" id="PS50089">
    <property type="entry name" value="ZF_RING_2"/>
    <property type="match status" value="1"/>
</dbReference>
<comment type="caution">
    <text evidence="30">The sequence shown here is derived from an EMBL/GenBank/DDBJ whole genome shotgun (WGS) entry which is preliminary data.</text>
</comment>
<dbReference type="CDD" id="cd12438">
    <property type="entry name" value="RRM_CNOT4"/>
    <property type="match status" value="1"/>
</dbReference>
<feature type="region of interest" description="Disordered" evidence="27">
    <location>
        <begin position="433"/>
        <end position="467"/>
    </location>
</feature>
<dbReference type="EC" id="2.3.2.27" evidence="5"/>
<evidence type="ECO:0000256" key="12">
    <source>
        <dbReference type="ARBA" id="ARBA00022786"/>
    </source>
</evidence>
<evidence type="ECO:0000256" key="3">
    <source>
        <dbReference type="ARBA" id="ARBA00004496"/>
    </source>
</evidence>
<dbReference type="PANTHER" id="PTHR12603">
    <property type="entry name" value="CCR4-NOT TRANSCRIPTION COMPLEX RELATED"/>
    <property type="match status" value="1"/>
</dbReference>
<evidence type="ECO:0000256" key="5">
    <source>
        <dbReference type="ARBA" id="ARBA00012483"/>
    </source>
</evidence>
<dbReference type="PROSITE" id="PS50102">
    <property type="entry name" value="RRM"/>
    <property type="match status" value="1"/>
</dbReference>
<keyword evidence="10" id="KW-0479">Metal-binding</keyword>
<dbReference type="FunFam" id="3.30.70.330:FF:000044">
    <property type="entry name" value="Putative ccr4-not transcription complex subunit 4"/>
    <property type="match status" value="1"/>
</dbReference>
<dbReference type="SMART" id="SM00361">
    <property type="entry name" value="RRM_1"/>
    <property type="match status" value="1"/>
</dbReference>
<evidence type="ECO:0000256" key="11">
    <source>
        <dbReference type="ARBA" id="ARBA00022771"/>
    </source>
</evidence>
<evidence type="ECO:0000256" key="19">
    <source>
        <dbReference type="ARBA" id="ARBA00062432"/>
    </source>
</evidence>
<dbReference type="CDD" id="cd16618">
    <property type="entry name" value="mRING-HC-C4C4_CNOT4"/>
    <property type="match status" value="1"/>
</dbReference>
<feature type="domain" description="RING-type" evidence="28">
    <location>
        <begin position="13"/>
        <end position="56"/>
    </location>
</feature>
<evidence type="ECO:0000256" key="2">
    <source>
        <dbReference type="ARBA" id="ARBA00004123"/>
    </source>
</evidence>
<evidence type="ECO:0000256" key="21">
    <source>
        <dbReference type="ARBA" id="ARBA00075062"/>
    </source>
</evidence>
<feature type="domain" description="RRM" evidence="29">
    <location>
        <begin position="108"/>
        <end position="194"/>
    </location>
</feature>
<dbReference type="EMBL" id="CANHGI010000004">
    <property type="protein sequence ID" value="CAI5449877.1"/>
    <property type="molecule type" value="Genomic_DNA"/>
</dbReference>
<dbReference type="GO" id="GO:0030014">
    <property type="term" value="C:CCR4-NOT complex"/>
    <property type="evidence" value="ECO:0007669"/>
    <property type="project" value="InterPro"/>
</dbReference>
<feature type="compositionally biased region" description="Acidic residues" evidence="27">
    <location>
        <begin position="286"/>
        <end position="296"/>
    </location>
</feature>
<evidence type="ECO:0000256" key="23">
    <source>
        <dbReference type="ARBA" id="ARBA00083547"/>
    </source>
</evidence>
<dbReference type="Gene3D" id="3.30.40.10">
    <property type="entry name" value="Zinc/RING finger domain, C3HC4 (zinc finger)"/>
    <property type="match status" value="1"/>
</dbReference>
<comment type="function">
    <text evidence="18">Has E3 ubiquitin ligase activity, promoting ubiquitination and degradation of target proteins. Involved in activation of the JAK/STAT pathway. Catalyzes ubiquitination of methylated RBM15. Plays a role in quality control of translation of mitochondrial outer membrane-localized mRNA. As part of the PINK1-regulated signaling, upon mitochondria damage, ubiquitinates ABCE1 and thereby recruits autophagy receptors to the mitochondrial outer membrane to initiate mitophagy.</text>
</comment>
<evidence type="ECO:0000256" key="26">
    <source>
        <dbReference type="PROSITE-ProRule" id="PRU00176"/>
    </source>
</evidence>
<feature type="compositionally biased region" description="Basic and acidic residues" evidence="27">
    <location>
        <begin position="328"/>
        <end position="347"/>
    </location>
</feature>
<sequence>MSTSSDDQSDKECPLCMEVLELDDINFYPCKCEYQICRFCWHRLRTDENGLCPACRQPYPEDPVNFKPMSSSDVQRHKDEKRMKKQAEKMRISETRQHLANYRVLQKNLVYVVGLSSRVADVEILKKPEYFGRYGKILKVVTSVAPSVYPHQHLPPSHTAYVTYKKVEEALRAIQGVNNAYLDGRLVKASLGTTKYCSSFLQSRKCFKPECMYLHENADAEISFTKDDMHAGKHTDYEKRLIETVLSRPPPSNPTVANIIEKSISLSPVKPKPPQTVKLISHWDQTDNDGGDEMDEERTGSPSADNLANEDSSSSSVEDPAPSNPQEVETHRHAQRERQWSERDETQSHSPPTDPEADIDRLDDLMSQLHTNQENDDEREDDAYSCFGIPAPLAQQNEAPAPLVNWQTLLGLSPQQPMVAPIVNTDSLFSSFTSAFKPQPPTQQQKPKSPPPGLARYGSDDELGFDPFVESAKGLSDLLREESEDYPAFGGGLFGASSGLNYQQQQQQQQQQHNSLSQLLQQHQQQQQHQSLLHQIHQQQQQAVAAAAAAAQQAQAHQQAQQQQQQQQLAASSSLWSSSPAHSLFSNGLSMQSQLSILQQQQQQQQQQLQHDQFAMSSYFLRQQQIAQAQAAAAAQQQHQQQQQAQQQQHSSYYQEIAAARHAAAQAASSSLFSQMQQHQQQENNYGVAPPPGLAPRSNGNNSQSAAPQQSLQEQFKSMLPNVNVRFMDDSSMSRWSHENSLRSSSSALAPPPGFSSVSLNNR</sequence>
<feature type="region of interest" description="Disordered" evidence="27">
    <location>
        <begin position="669"/>
        <end position="710"/>
    </location>
</feature>
<dbReference type="InterPro" id="IPR039515">
    <property type="entry name" value="NOT4_mRING-HC-C4C4"/>
</dbReference>
<keyword evidence="7" id="KW-0963">Cytoplasm</keyword>
<dbReference type="GO" id="GO:0016567">
    <property type="term" value="P:protein ubiquitination"/>
    <property type="evidence" value="ECO:0007669"/>
    <property type="project" value="TreeGrafter"/>
</dbReference>
<proteinExistence type="predicted"/>
<dbReference type="Gene3D" id="3.30.70.330">
    <property type="match status" value="1"/>
</dbReference>
<evidence type="ECO:0000256" key="15">
    <source>
        <dbReference type="ARBA" id="ARBA00022884"/>
    </source>
</evidence>
<evidence type="ECO:0000313" key="31">
    <source>
        <dbReference type="Proteomes" id="UP001152747"/>
    </source>
</evidence>
<evidence type="ECO:0000259" key="28">
    <source>
        <dbReference type="PROSITE" id="PS50089"/>
    </source>
</evidence>
<dbReference type="GO" id="GO:0005634">
    <property type="term" value="C:nucleus"/>
    <property type="evidence" value="ECO:0007669"/>
    <property type="project" value="UniProtKB-SubCell"/>
</dbReference>
<evidence type="ECO:0000256" key="6">
    <source>
        <dbReference type="ARBA" id="ARBA00022481"/>
    </source>
</evidence>
<keyword evidence="13" id="KW-0862">Zinc</keyword>
<dbReference type="InterPro" id="IPR003954">
    <property type="entry name" value="RRM_euk-type"/>
</dbReference>
<dbReference type="GO" id="GO:0005829">
    <property type="term" value="C:cytosol"/>
    <property type="evidence" value="ECO:0007669"/>
    <property type="project" value="UniProtKB-ARBA"/>
</dbReference>
<dbReference type="InterPro" id="IPR035979">
    <property type="entry name" value="RBD_domain_sf"/>
</dbReference>
<evidence type="ECO:0000313" key="30">
    <source>
        <dbReference type="EMBL" id="CAI5449877.1"/>
    </source>
</evidence>
<dbReference type="InterPro" id="IPR012677">
    <property type="entry name" value="Nucleotide-bd_a/b_plait_sf"/>
</dbReference>
<keyword evidence="14" id="KW-0832">Ubl conjugation</keyword>
<evidence type="ECO:0000256" key="17">
    <source>
        <dbReference type="ARBA" id="ARBA00023242"/>
    </source>
</evidence>
<dbReference type="InterPro" id="IPR034261">
    <property type="entry name" value="CNOT4_RRM"/>
</dbReference>
<feature type="region of interest" description="Disordered" evidence="27">
    <location>
        <begin position="281"/>
        <end position="359"/>
    </location>
</feature>
<keyword evidence="31" id="KW-1185">Reference proteome</keyword>
<dbReference type="SUPFAM" id="SSF54928">
    <property type="entry name" value="RNA-binding domain, RBD"/>
    <property type="match status" value="1"/>
</dbReference>
<keyword evidence="17" id="KW-0539">Nucleus</keyword>
<keyword evidence="6" id="KW-0488">Methylation</keyword>
<evidence type="ECO:0000256" key="16">
    <source>
        <dbReference type="ARBA" id="ARBA00023054"/>
    </source>
</evidence>
<dbReference type="SUPFAM" id="SSF57850">
    <property type="entry name" value="RING/U-box"/>
    <property type="match status" value="1"/>
</dbReference>
<dbReference type="GO" id="GO:0003723">
    <property type="term" value="F:RNA binding"/>
    <property type="evidence" value="ECO:0007669"/>
    <property type="project" value="UniProtKB-UniRule"/>
</dbReference>
<evidence type="ECO:0000256" key="14">
    <source>
        <dbReference type="ARBA" id="ARBA00022843"/>
    </source>
</evidence>
<feature type="compositionally biased region" description="Low complexity" evidence="27">
    <location>
        <begin position="303"/>
        <end position="321"/>
    </location>
</feature>
<evidence type="ECO:0000256" key="4">
    <source>
        <dbReference type="ARBA" id="ARBA00004906"/>
    </source>
</evidence>
<evidence type="ECO:0000256" key="9">
    <source>
        <dbReference type="ARBA" id="ARBA00022679"/>
    </source>
</evidence>
<keyword evidence="12" id="KW-0833">Ubl conjugation pathway</keyword>
<keyword evidence="15 26" id="KW-0694">RNA-binding</keyword>
<feature type="compositionally biased region" description="Low complexity" evidence="27">
    <location>
        <begin position="669"/>
        <end position="682"/>
    </location>
</feature>
<dbReference type="GO" id="GO:0061630">
    <property type="term" value="F:ubiquitin protein ligase activity"/>
    <property type="evidence" value="ECO:0007669"/>
    <property type="project" value="UniProtKB-EC"/>
</dbReference>
<evidence type="ECO:0000259" key="29">
    <source>
        <dbReference type="PROSITE" id="PS50102"/>
    </source>
</evidence>
<dbReference type="AlphaFoldDB" id="A0A9P1N6S5"/>
<keyword evidence="11 25" id="KW-0863">Zinc-finger</keyword>
<evidence type="ECO:0000256" key="20">
    <source>
        <dbReference type="ARBA" id="ARBA00071435"/>
    </source>
</evidence>
<feature type="region of interest" description="Disordered" evidence="27">
    <location>
        <begin position="733"/>
        <end position="763"/>
    </location>
</feature>
<feature type="compositionally biased region" description="Polar residues" evidence="27">
    <location>
        <begin position="698"/>
        <end position="710"/>
    </location>
</feature>
<dbReference type="Pfam" id="PF14570">
    <property type="entry name" value="zf-RING_4"/>
    <property type="match status" value="1"/>
</dbReference>
<dbReference type="GO" id="GO:0008270">
    <property type="term" value="F:zinc ion binding"/>
    <property type="evidence" value="ECO:0007669"/>
    <property type="project" value="UniProtKB-KW"/>
</dbReference>
<accession>A0A9P1N6S5</accession>